<name>A0A9P7W2P4_9AGAR</name>
<feature type="compositionally biased region" description="Polar residues" evidence="1">
    <location>
        <begin position="8"/>
        <end position="18"/>
    </location>
</feature>
<feature type="transmembrane region" description="Helical" evidence="2">
    <location>
        <begin position="442"/>
        <end position="463"/>
    </location>
</feature>
<feature type="region of interest" description="Disordered" evidence="1">
    <location>
        <begin position="338"/>
        <end position="384"/>
    </location>
</feature>
<proteinExistence type="predicted"/>
<feature type="region of interest" description="Disordered" evidence="1">
    <location>
        <begin position="1"/>
        <end position="28"/>
    </location>
</feature>
<dbReference type="OrthoDB" id="10680979at2759"/>
<organism evidence="3 4">
    <name type="scientific">Guyanagaster necrorhizus</name>
    <dbReference type="NCBI Taxonomy" id="856835"/>
    <lineage>
        <taxon>Eukaryota</taxon>
        <taxon>Fungi</taxon>
        <taxon>Dikarya</taxon>
        <taxon>Basidiomycota</taxon>
        <taxon>Agaricomycotina</taxon>
        <taxon>Agaricomycetes</taxon>
        <taxon>Agaricomycetidae</taxon>
        <taxon>Agaricales</taxon>
        <taxon>Marasmiineae</taxon>
        <taxon>Physalacriaceae</taxon>
        <taxon>Guyanagaster</taxon>
    </lineage>
</organism>
<reference evidence="3" key="1">
    <citation type="submission" date="2020-11" db="EMBL/GenBank/DDBJ databases">
        <title>Adaptations for nitrogen fixation in a non-lichenized fungal sporocarp promotes dispersal by wood-feeding termites.</title>
        <authorList>
            <consortium name="DOE Joint Genome Institute"/>
            <person name="Koch R.A."/>
            <person name="Yoon G."/>
            <person name="Arayal U."/>
            <person name="Lail K."/>
            <person name="Amirebrahimi M."/>
            <person name="Labutti K."/>
            <person name="Lipzen A."/>
            <person name="Riley R."/>
            <person name="Barry K."/>
            <person name="Henrissat B."/>
            <person name="Grigoriev I.V."/>
            <person name="Herr J.R."/>
            <person name="Aime M.C."/>
        </authorList>
    </citation>
    <scope>NUCLEOTIDE SEQUENCE</scope>
    <source>
        <strain evidence="3">MCA 3950</strain>
    </source>
</reference>
<keyword evidence="4" id="KW-1185">Reference proteome</keyword>
<keyword evidence="2" id="KW-1133">Transmembrane helix</keyword>
<accession>A0A9P7W2P4</accession>
<keyword evidence="2" id="KW-0812">Transmembrane</keyword>
<dbReference type="AlphaFoldDB" id="A0A9P7W2P4"/>
<evidence type="ECO:0000313" key="3">
    <source>
        <dbReference type="EMBL" id="KAG7451479.1"/>
    </source>
</evidence>
<dbReference type="Proteomes" id="UP000812287">
    <property type="component" value="Unassembled WGS sequence"/>
</dbReference>
<gene>
    <name evidence="3" type="ORF">BT62DRAFT_1000732</name>
</gene>
<evidence type="ECO:0000256" key="2">
    <source>
        <dbReference type="SAM" id="Phobius"/>
    </source>
</evidence>
<evidence type="ECO:0000313" key="4">
    <source>
        <dbReference type="Proteomes" id="UP000812287"/>
    </source>
</evidence>
<dbReference type="GeneID" id="66098954"/>
<sequence length="639" mass="70268">MLGLGAQQRRTLSQQLESPESGAACFDTSETGDHRLRVTLNKAPMQQNDGNVLRHSRLRSVADGAAEKSIVGEFPKDIRSLVKIRGTGAVHESILRFGTYGRKAGLRRFSNLYAPFRLSTSQHDVSQRPICLRLYSFHDVDLSPPGVIGKMFEFAAFVEFAASDLFSNIALGGLFISGRESSFLLGSLSTTLCHSLAFSLKLKLPDRICTKNLSTPPPEARQTLSFYSRSAVLTATCTTYYHISFRCPRANFALRSTTTLGAVTTCLPCVQRHLLFGLSRWEASKLLIRSREEISSWQLNALRGPGIILSAHVTAGRIGRDGAIDARGCPLDEITVSRSKRKSRPPFLSLHNTAKSNDPSHDGHIGSGSTVHCKTSGRVKGNPSARLAPQLANVSVTHISPTGCYHACFYSLLRKDQSSTLTAFEGTAPGRITNDNKIRFRAWPVLIFFPFLFLPCPLFAFLATQVGSGMLVNLTALGCHCSVPDPFLKPPSIHLLWSLALMLFSSWVADSPAHGCEWPLWGTSDTVMFVAPSLLVITAISTFLTDVSDVCSVAFVGATSLFASRRKVVIDGTAVPAWRHRLKRARLYPTFRRHNPCKILYVNDADRPVSFLQGANSRPSYRFWSHCKHARYSLSFCGA</sequence>
<dbReference type="RefSeq" id="XP_043044979.1">
    <property type="nucleotide sequence ID" value="XM_043176667.1"/>
</dbReference>
<keyword evidence="2" id="KW-0472">Membrane</keyword>
<evidence type="ECO:0000256" key="1">
    <source>
        <dbReference type="SAM" id="MobiDB-lite"/>
    </source>
</evidence>
<comment type="caution">
    <text evidence="3">The sequence shown here is derived from an EMBL/GenBank/DDBJ whole genome shotgun (WGS) entry which is preliminary data.</text>
</comment>
<dbReference type="EMBL" id="MU250525">
    <property type="protein sequence ID" value="KAG7451479.1"/>
    <property type="molecule type" value="Genomic_DNA"/>
</dbReference>
<protein>
    <submittedName>
        <fullName evidence="3">Uncharacterized protein</fullName>
    </submittedName>
</protein>